<evidence type="ECO:0000259" key="3">
    <source>
        <dbReference type="Pfam" id="PF08241"/>
    </source>
</evidence>
<keyword evidence="1" id="KW-0489">Methyltransferase</keyword>
<dbReference type="AlphaFoldDB" id="A0A4U5N034"/>
<feature type="domain" description="Methyltransferase type 11" evidence="3">
    <location>
        <begin position="56"/>
        <end position="145"/>
    </location>
</feature>
<protein>
    <recommendedName>
        <fullName evidence="3">Methyltransferase type 11 domain-containing protein</fullName>
    </recommendedName>
</protein>
<evidence type="ECO:0000256" key="1">
    <source>
        <dbReference type="ARBA" id="ARBA00022603"/>
    </source>
</evidence>
<reference evidence="4 5" key="1">
    <citation type="journal article" date="2015" name="Genome Biol.">
        <title>Comparative genomics of Steinernema reveals deeply conserved gene regulatory networks.</title>
        <authorList>
            <person name="Dillman A.R."/>
            <person name="Macchietto M."/>
            <person name="Porter C.F."/>
            <person name="Rogers A."/>
            <person name="Williams B."/>
            <person name="Antoshechkin I."/>
            <person name="Lee M.M."/>
            <person name="Goodwin Z."/>
            <person name="Lu X."/>
            <person name="Lewis E.E."/>
            <person name="Goodrich-Blair H."/>
            <person name="Stock S.P."/>
            <person name="Adams B.J."/>
            <person name="Sternberg P.W."/>
            <person name="Mortazavi A."/>
        </authorList>
    </citation>
    <scope>NUCLEOTIDE SEQUENCE [LARGE SCALE GENOMIC DNA]</scope>
    <source>
        <strain evidence="4 5">ALL</strain>
    </source>
</reference>
<evidence type="ECO:0000313" key="4">
    <source>
        <dbReference type="EMBL" id="TKR75739.1"/>
    </source>
</evidence>
<comment type="caution">
    <text evidence="4">The sequence shown here is derived from an EMBL/GenBank/DDBJ whole genome shotgun (WGS) entry which is preliminary data.</text>
</comment>
<proteinExistence type="predicted"/>
<dbReference type="GO" id="GO:0005737">
    <property type="term" value="C:cytoplasm"/>
    <property type="evidence" value="ECO:0007669"/>
    <property type="project" value="TreeGrafter"/>
</dbReference>
<dbReference type="GO" id="GO:0005634">
    <property type="term" value="C:nucleus"/>
    <property type="evidence" value="ECO:0007669"/>
    <property type="project" value="TreeGrafter"/>
</dbReference>
<dbReference type="InterPro" id="IPR029063">
    <property type="entry name" value="SAM-dependent_MTases_sf"/>
</dbReference>
<dbReference type="STRING" id="34508.A0A4U5N034"/>
<reference evidence="4 5" key="2">
    <citation type="journal article" date="2019" name="G3 (Bethesda)">
        <title>Hybrid Assembly of the Genome of the Entomopathogenic Nematode Steinernema carpocapsae Identifies the X-Chromosome.</title>
        <authorList>
            <person name="Serra L."/>
            <person name="Macchietto M."/>
            <person name="Macias-Munoz A."/>
            <person name="McGill C.J."/>
            <person name="Rodriguez I.M."/>
            <person name="Rodriguez B."/>
            <person name="Murad R."/>
            <person name="Mortazavi A."/>
        </authorList>
    </citation>
    <scope>NUCLEOTIDE SEQUENCE [LARGE SCALE GENOMIC DNA]</scope>
    <source>
        <strain evidence="4 5">ALL</strain>
    </source>
</reference>
<evidence type="ECO:0000256" key="2">
    <source>
        <dbReference type="ARBA" id="ARBA00022679"/>
    </source>
</evidence>
<dbReference type="GO" id="GO:0030488">
    <property type="term" value="P:tRNA methylation"/>
    <property type="evidence" value="ECO:0007669"/>
    <property type="project" value="TreeGrafter"/>
</dbReference>
<evidence type="ECO:0000313" key="5">
    <source>
        <dbReference type="Proteomes" id="UP000298663"/>
    </source>
</evidence>
<dbReference type="Pfam" id="PF08241">
    <property type="entry name" value="Methyltransf_11"/>
    <property type="match status" value="1"/>
</dbReference>
<dbReference type="CDD" id="cd02440">
    <property type="entry name" value="AdoMet_MTases"/>
    <property type="match status" value="1"/>
</dbReference>
<name>A0A4U5N034_STECR</name>
<keyword evidence="2" id="KW-0808">Transferase</keyword>
<sequence>MDLENEYVHDVYKRLAAHCSNGSSASAESSSSRANPKMWPNVRKFMERVPKGGVVLDIGCGQAKYSPKDGFVIGFDMCSDVLCQCSKTQRFDGILADALRIPVRSSSMNAALCVSVLHHLSTLERRKAAIEEISRCLSPRGQVMFYVWAFEQPNGQFGGQDLLVPWYLHELSKNGKPPLVKFHKDSTREQRIISNSIPVRIPNGRADSALSALSSSVSDWLDNVVSKFWSPPKPLMKVEPPPPAVPTYIRKLQRTETIVSGIRQFSPALSRRIASLFCSVEEQLASELSEKIVSEAVTEALSTLHEVTFYRYYHVFKKGELEQLISSVPNLRIVSSNYDNANWCVVAEKIPNSISPMTCKLRI</sequence>
<dbReference type="PANTHER" id="PTHR13069">
    <property type="entry name" value="ALKYLATED DNA REPAIR PROTEIN ALKB HOMOLOG 8"/>
    <property type="match status" value="1"/>
</dbReference>
<organism evidence="4 5">
    <name type="scientific">Steinernema carpocapsae</name>
    <name type="common">Entomopathogenic nematode</name>
    <dbReference type="NCBI Taxonomy" id="34508"/>
    <lineage>
        <taxon>Eukaryota</taxon>
        <taxon>Metazoa</taxon>
        <taxon>Ecdysozoa</taxon>
        <taxon>Nematoda</taxon>
        <taxon>Chromadorea</taxon>
        <taxon>Rhabditida</taxon>
        <taxon>Tylenchina</taxon>
        <taxon>Panagrolaimomorpha</taxon>
        <taxon>Strongyloidoidea</taxon>
        <taxon>Steinernematidae</taxon>
        <taxon>Steinernema</taxon>
    </lineage>
</organism>
<gene>
    <name evidence="4" type="ORF">L596_016990</name>
</gene>
<keyword evidence="5" id="KW-1185">Reference proteome</keyword>
<dbReference type="GO" id="GO:0106335">
    <property type="term" value="F:tRNA (5-carboxymethyluridine(34)-5-O)-methyltransferase activity"/>
    <property type="evidence" value="ECO:0007669"/>
    <property type="project" value="TreeGrafter"/>
</dbReference>
<dbReference type="GO" id="GO:0002098">
    <property type="term" value="P:tRNA wobble uridine modification"/>
    <property type="evidence" value="ECO:0007669"/>
    <property type="project" value="TreeGrafter"/>
</dbReference>
<dbReference type="SUPFAM" id="SSF53335">
    <property type="entry name" value="S-adenosyl-L-methionine-dependent methyltransferases"/>
    <property type="match status" value="1"/>
</dbReference>
<accession>A0A4U5N034</accession>
<dbReference type="GO" id="GO:0008757">
    <property type="term" value="F:S-adenosylmethionine-dependent methyltransferase activity"/>
    <property type="evidence" value="ECO:0007669"/>
    <property type="project" value="InterPro"/>
</dbReference>
<dbReference type="PANTHER" id="PTHR13069:SF34">
    <property type="entry name" value="METHYLTRANSFERASE TYPE 11 DOMAIN-CONTAINING PROTEIN"/>
    <property type="match status" value="1"/>
</dbReference>
<dbReference type="Proteomes" id="UP000298663">
    <property type="component" value="Unassembled WGS sequence"/>
</dbReference>
<dbReference type="GO" id="GO:0000049">
    <property type="term" value="F:tRNA binding"/>
    <property type="evidence" value="ECO:0007669"/>
    <property type="project" value="TreeGrafter"/>
</dbReference>
<dbReference type="OrthoDB" id="271595at2759"/>
<dbReference type="EMBL" id="AZBU02000005">
    <property type="protein sequence ID" value="TKR75739.1"/>
    <property type="molecule type" value="Genomic_DNA"/>
</dbReference>
<dbReference type="Gene3D" id="3.40.50.150">
    <property type="entry name" value="Vaccinia Virus protein VP39"/>
    <property type="match status" value="2"/>
</dbReference>
<dbReference type="InterPro" id="IPR013216">
    <property type="entry name" value="Methyltransf_11"/>
</dbReference>
<dbReference type="InterPro" id="IPR051422">
    <property type="entry name" value="AlkB_tRNA_MeTrf/Diox"/>
</dbReference>